<sequence length="203" mass="21694">MLERRAALRGLALAPLALLALPAAFAPADPDDEPDQGDGGEGTGEDEAAPEDNGHRPLGYGVAFTAFGVRVEVAALSCAPVAGFITTPTGGKLWEAQIAVHVISGDHPEIYLPGSFTFRAFYGDQPFQYYLPEYSGAGDSLPVMLKNIKAGDRITGKIRFMADRGSILELGFYVGSVERFAPSLFWDVPQPVELSKQTDDTGF</sequence>
<dbReference type="RefSeq" id="WP_013138942.1">
    <property type="nucleotide sequence ID" value="NC_014168.1"/>
</dbReference>
<feature type="region of interest" description="Disordered" evidence="1">
    <location>
        <begin position="27"/>
        <end position="55"/>
    </location>
</feature>
<name>D6Z960_SEGRD</name>
<dbReference type="InterPro" id="IPR006311">
    <property type="entry name" value="TAT_signal"/>
</dbReference>
<organism evidence="3 4">
    <name type="scientific">Segniliparus rotundus (strain ATCC BAA-972 / CDC 1076 / CIP 108378 / DSM 44985 / JCM 13578)</name>
    <dbReference type="NCBI Taxonomy" id="640132"/>
    <lineage>
        <taxon>Bacteria</taxon>
        <taxon>Bacillati</taxon>
        <taxon>Actinomycetota</taxon>
        <taxon>Actinomycetes</taxon>
        <taxon>Mycobacteriales</taxon>
        <taxon>Segniliparaceae</taxon>
        <taxon>Segniliparus</taxon>
    </lineage>
</organism>
<dbReference type="AlphaFoldDB" id="D6Z960"/>
<feature type="compositionally biased region" description="Acidic residues" evidence="1">
    <location>
        <begin position="29"/>
        <end position="50"/>
    </location>
</feature>
<dbReference type="HOGENOM" id="CLU_1348144_0_0_11"/>
<keyword evidence="4" id="KW-1185">Reference proteome</keyword>
<protein>
    <recommendedName>
        <fullName evidence="5">DUF4352 domain-containing protein</fullName>
    </recommendedName>
</protein>
<dbReference type="Proteomes" id="UP000002247">
    <property type="component" value="Chromosome"/>
</dbReference>
<proteinExistence type="predicted"/>
<dbReference type="EMBL" id="CP001958">
    <property type="protein sequence ID" value="ADG98490.1"/>
    <property type="molecule type" value="Genomic_DNA"/>
</dbReference>
<dbReference type="KEGG" id="srt:Srot_2034"/>
<evidence type="ECO:0000256" key="1">
    <source>
        <dbReference type="SAM" id="MobiDB-lite"/>
    </source>
</evidence>
<dbReference type="STRING" id="640132.Srot_2034"/>
<evidence type="ECO:0008006" key="5">
    <source>
        <dbReference type="Google" id="ProtNLM"/>
    </source>
</evidence>
<evidence type="ECO:0000256" key="2">
    <source>
        <dbReference type="SAM" id="SignalP"/>
    </source>
</evidence>
<gene>
    <name evidence="3" type="ordered locus">Srot_2034</name>
</gene>
<feature type="signal peptide" evidence="2">
    <location>
        <begin position="1"/>
        <end position="28"/>
    </location>
</feature>
<reference evidence="3 4" key="1">
    <citation type="journal article" date="2010" name="Stand. Genomic Sci.">
        <title>Complete genome sequence of Segniliparus rotundus type strain (CDC 1076).</title>
        <authorList>
            <person name="Sikorski J."/>
            <person name="Lapidus A."/>
            <person name="Copeland A."/>
            <person name="Misra M."/>
            <person name="Glavina Del Rio T."/>
            <person name="Nolan M."/>
            <person name="Lucas S."/>
            <person name="Chen F."/>
            <person name="Tice H."/>
            <person name="Cheng J.F."/>
            <person name="Jando M."/>
            <person name="Schneider S."/>
            <person name="Bruce D."/>
            <person name="Goodwin L."/>
            <person name="Pitluck S."/>
            <person name="Liolios K."/>
            <person name="Mikhailova N."/>
            <person name="Pati A."/>
            <person name="Ivanova N."/>
            <person name="Mavromatis K."/>
            <person name="Chen A."/>
            <person name="Palaniappan K."/>
            <person name="Chertkov O."/>
            <person name="Land M."/>
            <person name="Hauser L."/>
            <person name="Chang Y.J."/>
            <person name="Jeffries C.D."/>
            <person name="Brettin T."/>
            <person name="Detter J.C."/>
            <person name="Han C."/>
            <person name="Rohde M."/>
            <person name="Goker M."/>
            <person name="Bristow J."/>
            <person name="Eisen J.A."/>
            <person name="Markowitz V."/>
            <person name="Hugenholtz P."/>
            <person name="Kyrpides N.C."/>
            <person name="Klenk H.P."/>
        </authorList>
    </citation>
    <scope>NUCLEOTIDE SEQUENCE [LARGE SCALE GENOMIC DNA]</scope>
    <source>
        <strain evidence="4">ATCC BAA-972 / CDC 1076 / CIP 108378 / DSM 44985 / JCM 13578</strain>
    </source>
</reference>
<keyword evidence="2" id="KW-0732">Signal</keyword>
<accession>D6Z960</accession>
<feature type="chain" id="PRO_5003091604" description="DUF4352 domain-containing protein" evidence="2">
    <location>
        <begin position="29"/>
        <end position="203"/>
    </location>
</feature>
<dbReference type="OrthoDB" id="9842670at2"/>
<dbReference type="PROSITE" id="PS51318">
    <property type="entry name" value="TAT"/>
    <property type="match status" value="1"/>
</dbReference>
<evidence type="ECO:0000313" key="4">
    <source>
        <dbReference type="Proteomes" id="UP000002247"/>
    </source>
</evidence>
<evidence type="ECO:0000313" key="3">
    <source>
        <dbReference type="EMBL" id="ADG98490.1"/>
    </source>
</evidence>